<keyword evidence="2 6" id="KW-0689">Ribosomal protein</keyword>
<dbReference type="GeneID" id="25036652"/>
<dbReference type="CDD" id="cd01658">
    <property type="entry name" value="Ribosomal_L30"/>
    <property type="match status" value="1"/>
</dbReference>
<feature type="domain" description="Large ribosomal subunit protein uL30-like ferredoxin-like fold" evidence="5">
    <location>
        <begin position="8"/>
        <end position="55"/>
    </location>
</feature>
<dbReference type="InterPro" id="IPR036919">
    <property type="entry name" value="Ribo_uL30_ferredoxin-like_sf"/>
</dbReference>
<dbReference type="STRING" id="653667.S9XBH8"/>
<evidence type="ECO:0000256" key="3">
    <source>
        <dbReference type="ARBA" id="ARBA00023274"/>
    </source>
</evidence>
<dbReference type="GO" id="GO:0015934">
    <property type="term" value="C:large ribosomal subunit"/>
    <property type="evidence" value="ECO:0007669"/>
    <property type="project" value="InterPro"/>
</dbReference>
<evidence type="ECO:0000313" key="7">
    <source>
        <dbReference type="Proteomes" id="UP000015464"/>
    </source>
</evidence>
<dbReference type="Gene3D" id="3.30.1390.20">
    <property type="entry name" value="Ribosomal protein L30, ferredoxin-like fold domain"/>
    <property type="match status" value="1"/>
</dbReference>
<protein>
    <recommendedName>
        <fullName evidence="4">Large ribosomal subunit protein uL30m</fullName>
    </recommendedName>
</protein>
<dbReference type="OMA" id="AYCEANP"/>
<dbReference type="RefSeq" id="XP_013023724.1">
    <property type="nucleotide sequence ID" value="XM_013168270.1"/>
</dbReference>
<evidence type="ECO:0000256" key="2">
    <source>
        <dbReference type="ARBA" id="ARBA00022980"/>
    </source>
</evidence>
<dbReference type="HOGENOM" id="CLU_131047_0_2_1"/>
<keyword evidence="3" id="KW-0687">Ribonucleoprotein</keyword>
<gene>
    <name evidence="6" type="ORF">SPOG_02328</name>
</gene>
<dbReference type="GO" id="GO:0006412">
    <property type="term" value="P:translation"/>
    <property type="evidence" value="ECO:0007669"/>
    <property type="project" value="InterPro"/>
</dbReference>
<dbReference type="InterPro" id="IPR016082">
    <property type="entry name" value="Ribosomal_uL30_ferredoxin-like"/>
</dbReference>
<dbReference type="eggNOG" id="ENOG502S7S3">
    <property type="taxonomic scope" value="Eukaryota"/>
</dbReference>
<keyword evidence="7" id="KW-1185">Reference proteome</keyword>
<dbReference type="Pfam" id="PF00327">
    <property type="entry name" value="Ribosomal_L30"/>
    <property type="match status" value="1"/>
</dbReference>
<accession>S9XBH8</accession>
<name>S9XBH8_SCHCR</name>
<dbReference type="EMBL" id="KE546991">
    <property type="protein sequence ID" value="EPY51151.1"/>
    <property type="molecule type" value="Genomic_DNA"/>
</dbReference>
<dbReference type="GO" id="GO:0003735">
    <property type="term" value="F:structural constituent of ribosome"/>
    <property type="evidence" value="ECO:0007669"/>
    <property type="project" value="InterPro"/>
</dbReference>
<dbReference type="AlphaFoldDB" id="S9XBH8"/>
<sequence>MVKLTILKLQRSSIGLSKGIRDVIQSLGLGKRHSIAYCEANPVSAGKIFKVKELVSVNEVENKMSKYEERKARAPPSGFTVVNRRFPTA</sequence>
<dbReference type="SUPFAM" id="SSF55129">
    <property type="entry name" value="Ribosomal protein L30p/L7e"/>
    <property type="match status" value="1"/>
</dbReference>
<proteinExistence type="inferred from homology"/>
<comment type="similarity">
    <text evidence="1">Belongs to the universal ribosomal protein uL30 family.</text>
</comment>
<dbReference type="OrthoDB" id="509901at2759"/>
<dbReference type="InterPro" id="IPR005996">
    <property type="entry name" value="Ribosomal_uL30_bac-type"/>
</dbReference>
<organism evidence="6 7">
    <name type="scientific">Schizosaccharomyces cryophilus (strain OY26 / ATCC MYA-4695 / CBS 11777 / NBRC 106824 / NRRL Y48691)</name>
    <name type="common">Fission yeast</name>
    <dbReference type="NCBI Taxonomy" id="653667"/>
    <lineage>
        <taxon>Eukaryota</taxon>
        <taxon>Fungi</taxon>
        <taxon>Dikarya</taxon>
        <taxon>Ascomycota</taxon>
        <taxon>Taphrinomycotina</taxon>
        <taxon>Schizosaccharomycetes</taxon>
        <taxon>Schizosaccharomycetales</taxon>
        <taxon>Schizosaccharomycetaceae</taxon>
        <taxon>Schizosaccharomyces</taxon>
    </lineage>
</organism>
<reference evidence="6 7" key="1">
    <citation type="journal article" date="2011" name="Science">
        <title>Comparative functional genomics of the fission yeasts.</title>
        <authorList>
            <person name="Rhind N."/>
            <person name="Chen Z."/>
            <person name="Yassour M."/>
            <person name="Thompson D.A."/>
            <person name="Haas B.J."/>
            <person name="Habib N."/>
            <person name="Wapinski I."/>
            <person name="Roy S."/>
            <person name="Lin M.F."/>
            <person name="Heiman D.I."/>
            <person name="Young S.K."/>
            <person name="Furuya K."/>
            <person name="Guo Y."/>
            <person name="Pidoux A."/>
            <person name="Chen H.M."/>
            <person name="Robbertse B."/>
            <person name="Goldberg J.M."/>
            <person name="Aoki K."/>
            <person name="Bayne E.H."/>
            <person name="Berlin A.M."/>
            <person name="Desjardins C.A."/>
            <person name="Dobbs E."/>
            <person name="Dukaj L."/>
            <person name="Fan L."/>
            <person name="FitzGerald M.G."/>
            <person name="French C."/>
            <person name="Gujja S."/>
            <person name="Hansen K."/>
            <person name="Keifenheim D."/>
            <person name="Levin J.Z."/>
            <person name="Mosher R.A."/>
            <person name="Mueller C.A."/>
            <person name="Pfiffner J."/>
            <person name="Priest M."/>
            <person name="Russ C."/>
            <person name="Smialowska A."/>
            <person name="Swoboda P."/>
            <person name="Sykes S.M."/>
            <person name="Vaughn M."/>
            <person name="Vengrova S."/>
            <person name="Yoder R."/>
            <person name="Zeng Q."/>
            <person name="Allshire R."/>
            <person name="Baulcombe D."/>
            <person name="Birren B.W."/>
            <person name="Brown W."/>
            <person name="Ekwall K."/>
            <person name="Kellis M."/>
            <person name="Leatherwood J."/>
            <person name="Levin H."/>
            <person name="Margalit H."/>
            <person name="Martienssen R."/>
            <person name="Nieduszynski C.A."/>
            <person name="Spatafora J.W."/>
            <person name="Friedman N."/>
            <person name="Dalgaard J.Z."/>
            <person name="Baumann P."/>
            <person name="Niki H."/>
            <person name="Regev A."/>
            <person name="Nusbaum C."/>
        </authorList>
    </citation>
    <scope>NUCLEOTIDE SEQUENCE [LARGE SCALE GENOMIC DNA]</scope>
    <source>
        <strain evidence="7">OY26 / ATCC MYA-4695 / CBS 11777 / NBRC 106824 / NRRL Y48691</strain>
    </source>
</reference>
<evidence type="ECO:0000256" key="1">
    <source>
        <dbReference type="ARBA" id="ARBA00007594"/>
    </source>
</evidence>
<dbReference type="Proteomes" id="UP000015464">
    <property type="component" value="Unassembled WGS sequence"/>
</dbReference>
<evidence type="ECO:0000259" key="5">
    <source>
        <dbReference type="Pfam" id="PF00327"/>
    </source>
</evidence>
<evidence type="ECO:0000256" key="4">
    <source>
        <dbReference type="ARBA" id="ARBA00035281"/>
    </source>
</evidence>
<evidence type="ECO:0000313" key="6">
    <source>
        <dbReference type="EMBL" id="EPY51151.1"/>
    </source>
</evidence>